<evidence type="ECO:0000313" key="1">
    <source>
        <dbReference type="EMBL" id="SFS80998.1"/>
    </source>
</evidence>
<dbReference type="Pfam" id="PF06037">
    <property type="entry name" value="DUF922"/>
    <property type="match status" value="1"/>
</dbReference>
<gene>
    <name evidence="1" type="ORF">SAMN04488006_0151</name>
</gene>
<sequence length="171" mass="20811">MSHGNIINKDSIIEWDENQKLTWSDFLDKPDENDSVGDALTSYKIEIVPSNVVVDENDRIQNFRNLTVKANFYKYHSWYIENTDDLLEHEQLHFDIAELFARKMRKEFIKMQNDNESKFDIYSNCYSRLWKECRIMQQQYDYETSHGREKAMNQKWFDKIRSEINKLNEYR</sequence>
<accession>A0A1I6SVY9</accession>
<dbReference type="Proteomes" id="UP000199312">
    <property type="component" value="Unassembled WGS sequence"/>
</dbReference>
<dbReference type="RefSeq" id="WP_090230616.1">
    <property type="nucleotide sequence ID" value="NZ_FOZP01000012.1"/>
</dbReference>
<protein>
    <recommendedName>
        <fullName evidence="3">DUF922 domain-containing protein</fullName>
    </recommendedName>
</protein>
<dbReference type="STRING" id="593133.SAMN04488006_0151"/>
<dbReference type="AlphaFoldDB" id="A0A1I6SVY9"/>
<reference evidence="2" key="1">
    <citation type="submission" date="2016-10" db="EMBL/GenBank/DDBJ databases">
        <authorList>
            <person name="Varghese N."/>
            <person name="Submissions S."/>
        </authorList>
    </citation>
    <scope>NUCLEOTIDE SEQUENCE [LARGE SCALE GENOMIC DNA]</scope>
    <source>
        <strain evidence="2">DSM 24450</strain>
    </source>
</reference>
<evidence type="ECO:0000313" key="2">
    <source>
        <dbReference type="Proteomes" id="UP000199312"/>
    </source>
</evidence>
<keyword evidence="2" id="KW-1185">Reference proteome</keyword>
<organism evidence="1 2">
    <name type="scientific">Lutibacter maritimus</name>
    <dbReference type="NCBI Taxonomy" id="593133"/>
    <lineage>
        <taxon>Bacteria</taxon>
        <taxon>Pseudomonadati</taxon>
        <taxon>Bacteroidota</taxon>
        <taxon>Flavobacteriia</taxon>
        <taxon>Flavobacteriales</taxon>
        <taxon>Flavobacteriaceae</taxon>
        <taxon>Lutibacter</taxon>
    </lineage>
</organism>
<dbReference type="InterPro" id="IPR010321">
    <property type="entry name" value="DUF922"/>
</dbReference>
<name>A0A1I6SVY9_9FLAO</name>
<dbReference type="EMBL" id="FOZP01000012">
    <property type="protein sequence ID" value="SFS80998.1"/>
    <property type="molecule type" value="Genomic_DNA"/>
</dbReference>
<proteinExistence type="predicted"/>
<evidence type="ECO:0008006" key="3">
    <source>
        <dbReference type="Google" id="ProtNLM"/>
    </source>
</evidence>